<comment type="caution">
    <text evidence="2">The sequence shown here is derived from an EMBL/GenBank/DDBJ whole genome shotgun (WGS) entry which is preliminary data.</text>
</comment>
<reference evidence="2" key="1">
    <citation type="submission" date="2021-01" db="EMBL/GenBank/DDBJ databases">
        <title>Tabrizicola alba sp. nov. a motile alkaliphilic bacterium isolated from a soda lake.</title>
        <authorList>
            <person name="Szuroczki S."/>
            <person name="Abbaszade G."/>
            <person name="Schumann P."/>
            <person name="Toth E."/>
        </authorList>
    </citation>
    <scope>NUCLEOTIDE SEQUENCE</scope>
    <source>
        <strain evidence="2">DMG-N-6</strain>
    </source>
</reference>
<feature type="transmembrane region" description="Helical" evidence="1">
    <location>
        <begin position="48"/>
        <end position="68"/>
    </location>
</feature>
<evidence type="ECO:0000256" key="1">
    <source>
        <dbReference type="SAM" id="Phobius"/>
    </source>
</evidence>
<keyword evidence="1" id="KW-1133">Transmembrane helix</keyword>
<gene>
    <name evidence="2" type="ORF">JL811_01300</name>
</gene>
<evidence type="ECO:0000313" key="3">
    <source>
        <dbReference type="Proteomes" id="UP000648908"/>
    </source>
</evidence>
<dbReference type="Proteomes" id="UP000648908">
    <property type="component" value="Unassembled WGS sequence"/>
</dbReference>
<dbReference type="AlphaFoldDB" id="A0A8K0XZI9"/>
<evidence type="ECO:0000313" key="2">
    <source>
        <dbReference type="EMBL" id="MBL4915842.1"/>
    </source>
</evidence>
<name>A0A8K0XZI9_9RHOB</name>
<keyword evidence="3" id="KW-1185">Reference proteome</keyword>
<organism evidence="2 3">
    <name type="scientific">Szabonella alba</name>
    <dbReference type="NCBI Taxonomy" id="2804194"/>
    <lineage>
        <taxon>Bacteria</taxon>
        <taxon>Pseudomonadati</taxon>
        <taxon>Pseudomonadota</taxon>
        <taxon>Alphaproteobacteria</taxon>
        <taxon>Rhodobacterales</taxon>
        <taxon>Paracoccaceae</taxon>
        <taxon>Szabonella</taxon>
    </lineage>
</organism>
<proteinExistence type="predicted"/>
<dbReference type="RefSeq" id="WP_202686413.1">
    <property type="nucleotide sequence ID" value="NZ_JAESVN010000001.1"/>
</dbReference>
<sequence length="124" mass="14189">MHDPNLIDFYDRVGRLQKAHASGQGFEALGTLGRSHYSRKERKRRSGLILPLLFVALAVFGLKATIHYNVGDQTYQDRVVMMRQGEGFDRLGAALMQADPVTLWLSDRLRDQMSSGAWWRRPQD</sequence>
<protein>
    <submittedName>
        <fullName evidence="2">Uncharacterized protein</fullName>
    </submittedName>
</protein>
<keyword evidence="1" id="KW-0812">Transmembrane</keyword>
<dbReference type="EMBL" id="JAESVN010000001">
    <property type="protein sequence ID" value="MBL4915842.1"/>
    <property type="molecule type" value="Genomic_DNA"/>
</dbReference>
<accession>A0A8K0XZI9</accession>
<keyword evidence="1" id="KW-0472">Membrane</keyword>